<sequence>MSRAGVAEAARAVVTAGHATDALERSSSAVVRMFNTAVGVAYLPDTAEIARREAAGLAAVTQMDLLDVLMGLPVGLPVAVGDLTDRERRLLRRAPAGVVDMVGGQCIRHAAVPLSPQFAVVASRTWKDGLRSAGQFAPFCSRAMLLRSVPDDLDDARVQASFFGIGICVFSSNGLRMLVDPQPYVRHRHSCGQWWFAEELYGQVIAFGLGG</sequence>
<keyword evidence="2" id="KW-1185">Reference proteome</keyword>
<evidence type="ECO:0000313" key="1">
    <source>
        <dbReference type="EMBL" id="WUV49911.1"/>
    </source>
</evidence>
<reference evidence="1" key="1">
    <citation type="submission" date="2022-10" db="EMBL/GenBank/DDBJ databases">
        <title>The complete genomes of actinobacterial strains from the NBC collection.</title>
        <authorList>
            <person name="Joergensen T.S."/>
            <person name="Alvarez Arevalo M."/>
            <person name="Sterndorff E.B."/>
            <person name="Faurdal D."/>
            <person name="Vuksanovic O."/>
            <person name="Mourched A.-S."/>
            <person name="Charusanti P."/>
            <person name="Shaw S."/>
            <person name="Blin K."/>
            <person name="Weber T."/>
        </authorList>
    </citation>
    <scope>NUCLEOTIDE SEQUENCE</scope>
    <source>
        <strain evidence="1">NBC_01482</strain>
    </source>
</reference>
<evidence type="ECO:0000313" key="2">
    <source>
        <dbReference type="Proteomes" id="UP001432062"/>
    </source>
</evidence>
<name>A0ABZ1Z785_9NOCA</name>
<gene>
    <name evidence="1" type="ORF">OG563_17995</name>
</gene>
<dbReference type="RefSeq" id="WP_329414583.1">
    <property type="nucleotide sequence ID" value="NZ_CP109441.1"/>
</dbReference>
<accession>A0ABZ1Z785</accession>
<dbReference type="Proteomes" id="UP001432062">
    <property type="component" value="Chromosome"/>
</dbReference>
<protein>
    <submittedName>
        <fullName evidence="1">Uncharacterized protein</fullName>
    </submittedName>
</protein>
<dbReference type="EMBL" id="CP109441">
    <property type="protein sequence ID" value="WUV49911.1"/>
    <property type="molecule type" value="Genomic_DNA"/>
</dbReference>
<organism evidence="1 2">
    <name type="scientific">Nocardia vinacea</name>
    <dbReference type="NCBI Taxonomy" id="96468"/>
    <lineage>
        <taxon>Bacteria</taxon>
        <taxon>Bacillati</taxon>
        <taxon>Actinomycetota</taxon>
        <taxon>Actinomycetes</taxon>
        <taxon>Mycobacteriales</taxon>
        <taxon>Nocardiaceae</taxon>
        <taxon>Nocardia</taxon>
    </lineage>
</organism>
<proteinExistence type="predicted"/>